<evidence type="ECO:0000259" key="1">
    <source>
        <dbReference type="PROSITE" id="PS50181"/>
    </source>
</evidence>
<organism evidence="2 3">
    <name type="scientific">Rotaria sordida</name>
    <dbReference type="NCBI Taxonomy" id="392033"/>
    <lineage>
        <taxon>Eukaryota</taxon>
        <taxon>Metazoa</taxon>
        <taxon>Spiralia</taxon>
        <taxon>Gnathifera</taxon>
        <taxon>Rotifera</taxon>
        <taxon>Eurotatoria</taxon>
        <taxon>Bdelloidea</taxon>
        <taxon>Philodinida</taxon>
        <taxon>Philodinidae</taxon>
        <taxon>Rotaria</taxon>
    </lineage>
</organism>
<gene>
    <name evidence="2" type="ORF">FNK824_LOCUS24743</name>
</gene>
<protein>
    <recommendedName>
        <fullName evidence="1">F-box domain-containing protein</fullName>
    </recommendedName>
</protein>
<dbReference type="Proteomes" id="UP000663874">
    <property type="component" value="Unassembled WGS sequence"/>
</dbReference>
<feature type="domain" description="F-box" evidence="1">
    <location>
        <begin position="9"/>
        <end position="58"/>
    </location>
</feature>
<dbReference type="SMART" id="SM00256">
    <property type="entry name" value="FBOX"/>
    <property type="match status" value="2"/>
</dbReference>
<comment type="caution">
    <text evidence="2">The sequence shown here is derived from an EMBL/GenBank/DDBJ whole genome shotgun (WGS) entry which is preliminary data.</text>
</comment>
<reference evidence="2" key="1">
    <citation type="submission" date="2021-02" db="EMBL/GenBank/DDBJ databases">
        <authorList>
            <person name="Nowell W R."/>
        </authorList>
    </citation>
    <scope>NUCLEOTIDE SEQUENCE</scope>
</reference>
<dbReference type="Gene3D" id="3.80.10.10">
    <property type="entry name" value="Ribonuclease Inhibitor"/>
    <property type="match status" value="1"/>
</dbReference>
<proteinExistence type="predicted"/>
<evidence type="ECO:0000313" key="2">
    <source>
        <dbReference type="EMBL" id="CAF3978770.1"/>
    </source>
</evidence>
<sequence length="683" mass="80141">MNNILSSTSHRLEILPDEIFLEIFKYLKPIDLHSFIGHNLRINNIIHSSFLPNQFIRLELCYPCEALDLHSYTQLRSLKFDCIFLLEQQFDQVLTVTLPYLEQLSICNVSYSFGKELLLLILDSKHFPSLKFCQFSGKFYYMLDFNKLYQLPNLTIRTLLLGKWNASMLGPLLNFLPNLHRFETSFSESINESLHFNMYHTSIEHLRISLMDVFNDLEKILPYMPNLKQLRVTGKIPEHSISKNFENLSKILCVYTPDLQKFDCELYCHGCNEQADILIIQQFHSLFNLIQCHLGRFLSQCYTTDLTTHTTLKEFAYSFLIIMNNILSSISNRLEILPDEIFLEIFEYLKPIDLISFIGHNQRINNIIHDVKLSIVIERLKKEEHEEEDLDYLKNFLPNQFIHLELHHHWNALNLHLYTKLRSLKLNCTFLLRNQFDQVLTVRLPYLEQFSICSVPYAFGNVLLPHILDSNSFPLLKVLQFSGKRYYMLDIHMHNKTPNSTIRTLILHRWSGSMLVPLLNLLPNLRRLKMIFSESVNESMNLNMYQMSLTHLRISVLNPSNSLKKILPYMPNLKQLSVTGMIREQSILEHFTKLTNILHIHTPDLQKFDCELFCNGMNDHIDILIIQQLHPLFKPIQRHLGDYPYQCFATNLTEYSHLKEYASATAVPPLTSRKLAGSLHHII</sequence>
<dbReference type="SUPFAM" id="SSF52047">
    <property type="entry name" value="RNI-like"/>
    <property type="match status" value="1"/>
</dbReference>
<name>A0A819MGA0_9BILA</name>
<dbReference type="AlphaFoldDB" id="A0A819MGA0"/>
<dbReference type="Pfam" id="PF00646">
    <property type="entry name" value="F-box"/>
    <property type="match status" value="2"/>
</dbReference>
<dbReference type="InterPro" id="IPR032675">
    <property type="entry name" value="LRR_dom_sf"/>
</dbReference>
<dbReference type="PROSITE" id="PS50181">
    <property type="entry name" value="FBOX"/>
    <property type="match status" value="2"/>
</dbReference>
<evidence type="ECO:0000313" key="3">
    <source>
        <dbReference type="Proteomes" id="UP000663874"/>
    </source>
</evidence>
<dbReference type="EMBL" id="CAJOBE010005599">
    <property type="protein sequence ID" value="CAF3978770.1"/>
    <property type="molecule type" value="Genomic_DNA"/>
</dbReference>
<accession>A0A819MGA0</accession>
<feature type="domain" description="F-box" evidence="1">
    <location>
        <begin position="331"/>
        <end position="380"/>
    </location>
</feature>
<dbReference type="InterPro" id="IPR001810">
    <property type="entry name" value="F-box_dom"/>
</dbReference>